<dbReference type="OrthoDB" id="9831327at2"/>
<dbReference type="GO" id="GO:0007165">
    <property type="term" value="P:signal transduction"/>
    <property type="evidence" value="ECO:0007669"/>
    <property type="project" value="InterPro"/>
</dbReference>
<dbReference type="GO" id="GO:0006935">
    <property type="term" value="P:chemotaxis"/>
    <property type="evidence" value="ECO:0007669"/>
    <property type="project" value="InterPro"/>
</dbReference>
<dbReference type="RefSeq" id="WP_085010282.1">
    <property type="nucleotide sequence ID" value="NZ_NAAD01000008.1"/>
</dbReference>
<dbReference type="AlphaFoldDB" id="A0A1X0Y5X7"/>
<reference evidence="1 2" key="1">
    <citation type="submission" date="2017-03" db="EMBL/GenBank/DDBJ databases">
        <title>Genome sequence of Geothermobacter sp. EPR-M, Deep-Sea Iron Reducer.</title>
        <authorList>
            <person name="Tully B."/>
            <person name="Savalia P."/>
            <person name="Abuyen K."/>
            <person name="Baughan C."/>
            <person name="Romero E."/>
            <person name="Ronkowski C."/>
            <person name="Torres B."/>
            <person name="Tremblay J."/>
            <person name="Trujillo A."/>
            <person name="Tyler M."/>
            <person name="Perez-Rodriguez I."/>
            <person name="Amend J."/>
        </authorList>
    </citation>
    <scope>NUCLEOTIDE SEQUENCE [LARGE SCALE GENOMIC DNA]</scope>
    <source>
        <strain evidence="1 2">EPR-M</strain>
    </source>
</reference>
<accession>A0A1X0Y5X7</accession>
<protein>
    <submittedName>
        <fullName evidence="1">Uncharacterized protein</fullName>
    </submittedName>
</protein>
<dbReference type="InterPro" id="IPR036061">
    <property type="entry name" value="CheW-like_dom_sf"/>
</dbReference>
<evidence type="ECO:0000313" key="2">
    <source>
        <dbReference type="Proteomes" id="UP000193136"/>
    </source>
</evidence>
<dbReference type="STRING" id="1969733.B5V00_08165"/>
<evidence type="ECO:0000313" key="1">
    <source>
        <dbReference type="EMBL" id="ORJ60527.1"/>
    </source>
</evidence>
<name>A0A1X0Y5X7_9BACT</name>
<dbReference type="EMBL" id="NAAD01000008">
    <property type="protein sequence ID" value="ORJ60527.1"/>
    <property type="molecule type" value="Genomic_DNA"/>
</dbReference>
<comment type="caution">
    <text evidence="1">The sequence shown here is derived from an EMBL/GenBank/DDBJ whole genome shotgun (WGS) entry which is preliminary data.</text>
</comment>
<keyword evidence="2" id="KW-1185">Reference proteome</keyword>
<proteinExistence type="predicted"/>
<sequence length="138" mass="15053">MMSSDARLALFGKKGDALACHANLIEAVCERPTVFVLPGIPGGFEGICLFRDEPVPVLARQQFFDGLTLQGDDLAICRSEMGLVAVPVAAGGRIVEIAEGRIETSRENISECMADCFIYQNLRYPLLDLDKLLPQLQP</sequence>
<dbReference type="Proteomes" id="UP000193136">
    <property type="component" value="Unassembled WGS sequence"/>
</dbReference>
<organism evidence="1 2">
    <name type="scientific">Geothermobacter hydrogeniphilus</name>
    <dbReference type="NCBI Taxonomy" id="1969733"/>
    <lineage>
        <taxon>Bacteria</taxon>
        <taxon>Pseudomonadati</taxon>
        <taxon>Thermodesulfobacteriota</taxon>
        <taxon>Desulfuromonadia</taxon>
        <taxon>Desulfuromonadales</taxon>
        <taxon>Geothermobacteraceae</taxon>
        <taxon>Geothermobacter</taxon>
    </lineage>
</organism>
<dbReference type="SUPFAM" id="SSF50341">
    <property type="entry name" value="CheW-like"/>
    <property type="match status" value="1"/>
</dbReference>
<gene>
    <name evidence="1" type="ORF">B5V00_08165</name>
</gene>